<keyword evidence="7" id="KW-1185">Reference proteome</keyword>
<accession>A0A9X1L8R5</accession>
<comment type="caution">
    <text evidence="6">The sequence shown here is derived from an EMBL/GenBank/DDBJ whole genome shotgun (WGS) entry which is preliminary data.</text>
</comment>
<feature type="transmembrane region" description="Helical" evidence="5">
    <location>
        <begin position="50"/>
        <end position="70"/>
    </location>
</feature>
<keyword evidence="5" id="KW-1003">Cell membrane</keyword>
<reference evidence="6" key="1">
    <citation type="submission" date="2021-10" db="EMBL/GenBank/DDBJ databases">
        <title>Roseicella aerolatum sp. nov., isolated from aerosols of e-waste dismantling site.</title>
        <authorList>
            <person name="Qin T."/>
        </authorList>
    </citation>
    <scope>NUCLEOTIDE SEQUENCE</scope>
    <source>
        <strain evidence="6">GB24</strain>
    </source>
</reference>
<dbReference type="RefSeq" id="WP_226608823.1">
    <property type="nucleotide sequence ID" value="NZ_JAJAQI010000018.1"/>
</dbReference>
<dbReference type="InterPro" id="IPR051598">
    <property type="entry name" value="TSUP/Inactive_protease-like"/>
</dbReference>
<comment type="similarity">
    <text evidence="5">Belongs to the 4-toluene sulfonate uptake permease (TSUP) (TC 2.A.102) family.</text>
</comment>
<proteinExistence type="inferred from homology"/>
<feature type="transmembrane region" description="Helical" evidence="5">
    <location>
        <begin position="143"/>
        <end position="167"/>
    </location>
</feature>
<evidence type="ECO:0000256" key="2">
    <source>
        <dbReference type="ARBA" id="ARBA00022692"/>
    </source>
</evidence>
<evidence type="ECO:0000256" key="4">
    <source>
        <dbReference type="ARBA" id="ARBA00023136"/>
    </source>
</evidence>
<name>A0A9X1L8R5_9PROT</name>
<dbReference type="PANTHER" id="PTHR43701">
    <property type="entry name" value="MEMBRANE TRANSPORTER PROTEIN MJ0441-RELATED"/>
    <property type="match status" value="1"/>
</dbReference>
<evidence type="ECO:0000313" key="7">
    <source>
        <dbReference type="Proteomes" id="UP001139311"/>
    </source>
</evidence>
<evidence type="ECO:0000256" key="3">
    <source>
        <dbReference type="ARBA" id="ARBA00022989"/>
    </source>
</evidence>
<feature type="transmembrane region" description="Helical" evidence="5">
    <location>
        <begin position="76"/>
        <end position="94"/>
    </location>
</feature>
<organism evidence="6 7">
    <name type="scientific">Roseicella aerolata</name>
    <dbReference type="NCBI Taxonomy" id="2883479"/>
    <lineage>
        <taxon>Bacteria</taxon>
        <taxon>Pseudomonadati</taxon>
        <taxon>Pseudomonadota</taxon>
        <taxon>Alphaproteobacteria</taxon>
        <taxon>Acetobacterales</taxon>
        <taxon>Roseomonadaceae</taxon>
        <taxon>Roseicella</taxon>
    </lineage>
</organism>
<dbReference type="Proteomes" id="UP001139311">
    <property type="component" value="Unassembled WGS sequence"/>
</dbReference>
<feature type="transmembrane region" description="Helical" evidence="5">
    <location>
        <begin position="106"/>
        <end position="123"/>
    </location>
</feature>
<sequence>MTATLSGLQMLLGGASGTLVGFTLGLVGGGGSILAVPLLVYLVGVPGAHLAIGTSAVAVAANAAASLAGHARAGHVRWPCASVFAAAGVAGAFAGSALGRSVDGQALLAAFAVLMLVVAGLMLRRKDSGVDRVVRLNRGNAPALIGTGLAVGALSGFFGIGGGFLIVPGLVFATGMPMLQAIGTSLVAVTAFGLTTAGTYAAAGLVDWPLAGLFILGGLLGSILGGRVARHLARRRGALTRVFAGLIILVALYMLARSLGLIG</sequence>
<gene>
    <name evidence="6" type="ORF">LHA35_13635</name>
</gene>
<feature type="transmembrane region" description="Helical" evidence="5">
    <location>
        <begin position="208"/>
        <end position="226"/>
    </location>
</feature>
<dbReference type="EMBL" id="JAJAQI010000018">
    <property type="protein sequence ID" value="MCB4822774.1"/>
    <property type="molecule type" value="Genomic_DNA"/>
</dbReference>
<dbReference type="InterPro" id="IPR002781">
    <property type="entry name" value="TM_pro_TauE-like"/>
</dbReference>
<dbReference type="Pfam" id="PF01925">
    <property type="entry name" value="TauE"/>
    <property type="match status" value="1"/>
</dbReference>
<protein>
    <recommendedName>
        <fullName evidence="5">Probable membrane transporter protein</fullName>
    </recommendedName>
</protein>
<feature type="transmembrane region" description="Helical" evidence="5">
    <location>
        <begin position="20"/>
        <end position="43"/>
    </location>
</feature>
<comment type="subcellular location">
    <subcellularLocation>
        <location evidence="5">Cell membrane</location>
        <topology evidence="5">Multi-pass membrane protein</topology>
    </subcellularLocation>
    <subcellularLocation>
        <location evidence="1">Membrane</location>
        <topology evidence="1">Multi-pass membrane protein</topology>
    </subcellularLocation>
</comment>
<dbReference type="AlphaFoldDB" id="A0A9X1L8R5"/>
<feature type="transmembrane region" description="Helical" evidence="5">
    <location>
        <begin position="179"/>
        <end position="202"/>
    </location>
</feature>
<evidence type="ECO:0000313" key="6">
    <source>
        <dbReference type="EMBL" id="MCB4822774.1"/>
    </source>
</evidence>
<keyword evidence="3 5" id="KW-1133">Transmembrane helix</keyword>
<dbReference type="PANTHER" id="PTHR43701:SF2">
    <property type="entry name" value="MEMBRANE TRANSPORTER PROTEIN YJNA-RELATED"/>
    <property type="match status" value="1"/>
</dbReference>
<feature type="transmembrane region" description="Helical" evidence="5">
    <location>
        <begin position="238"/>
        <end position="256"/>
    </location>
</feature>
<keyword evidence="4 5" id="KW-0472">Membrane</keyword>
<dbReference type="GO" id="GO:0005886">
    <property type="term" value="C:plasma membrane"/>
    <property type="evidence" value="ECO:0007669"/>
    <property type="project" value="UniProtKB-SubCell"/>
</dbReference>
<evidence type="ECO:0000256" key="5">
    <source>
        <dbReference type="RuleBase" id="RU363041"/>
    </source>
</evidence>
<keyword evidence="2 5" id="KW-0812">Transmembrane</keyword>
<evidence type="ECO:0000256" key="1">
    <source>
        <dbReference type="ARBA" id="ARBA00004141"/>
    </source>
</evidence>